<evidence type="ECO:0000313" key="3">
    <source>
        <dbReference type="EMBL" id="ARJ06283.1"/>
    </source>
</evidence>
<feature type="domain" description="GNAT-like C-terminal" evidence="2">
    <location>
        <begin position="112"/>
        <end position="248"/>
    </location>
</feature>
<dbReference type="EMBL" id="CP020715">
    <property type="protein sequence ID" value="ARJ06283.1"/>
    <property type="molecule type" value="Genomic_DNA"/>
</dbReference>
<accession>A0A1X9LM69</accession>
<sequence length="251" mass="27458">MDGQRREPHALRLARRQALSSDALLDRLRDALRDPEPVVDSDPRLASDGVSNAAALAVLLELEPEARERQLALGIPADVVEATLGDLRRSHRPDDAASVLDWMIEILRGDVVQIGRLQVERRAGEWGHALHIPQEGPLDPASVDASLMRIRSFTGSDRFSCTSWLLDPVLQAELPASNIAAFARRFELVLPDHPSGEDGAEAAARFVFRRPLAEVLDPAAVVPRTSLERLVAGRLRAGRGWTQPVGVLRPA</sequence>
<dbReference type="Proteomes" id="UP000192775">
    <property type="component" value="Chromosome"/>
</dbReference>
<feature type="domain" description="N-acyltransferase N-terminal" evidence="1">
    <location>
        <begin position="22"/>
        <end position="90"/>
    </location>
</feature>
<dbReference type="Pfam" id="PF18082">
    <property type="entry name" value="NAT_N"/>
    <property type="match status" value="1"/>
</dbReference>
<evidence type="ECO:0000259" key="2">
    <source>
        <dbReference type="Pfam" id="PF18164"/>
    </source>
</evidence>
<keyword evidence="4" id="KW-1185">Reference proteome</keyword>
<evidence type="ECO:0000313" key="4">
    <source>
        <dbReference type="Proteomes" id="UP000192775"/>
    </source>
</evidence>
<dbReference type="Pfam" id="PF18164">
    <property type="entry name" value="GNAT_C"/>
    <property type="match status" value="1"/>
</dbReference>
<dbReference type="Gene3D" id="3.40.630.120">
    <property type="match status" value="1"/>
</dbReference>
<dbReference type="InterPro" id="IPR041644">
    <property type="entry name" value="GNAT_C"/>
</dbReference>
<evidence type="ECO:0000259" key="1">
    <source>
        <dbReference type="Pfam" id="PF18082"/>
    </source>
</evidence>
<dbReference type="AlphaFoldDB" id="A0A1X9LM69"/>
<protein>
    <submittedName>
        <fullName evidence="3">Uncharacterized protein</fullName>
    </submittedName>
</protein>
<reference evidence="3 4" key="1">
    <citation type="submission" date="2017-04" db="EMBL/GenBank/DDBJ databases">
        <authorList>
            <person name="Afonso C.L."/>
            <person name="Miller P.J."/>
            <person name="Scott M.A."/>
            <person name="Spackman E."/>
            <person name="Goraichik I."/>
            <person name="Dimitrov K.M."/>
            <person name="Suarez D.L."/>
            <person name="Swayne D.E."/>
        </authorList>
    </citation>
    <scope>NUCLEOTIDE SEQUENCE [LARGE SCALE GENOMIC DNA]</scope>
    <source>
        <strain evidence="4">XA(T)</strain>
    </source>
</reference>
<dbReference type="RefSeq" id="WP_085020421.1">
    <property type="nucleotide sequence ID" value="NZ_BMHD01000001.1"/>
</dbReference>
<dbReference type="KEGG" id="cphy:B5808_14495"/>
<organism evidence="3 4">
    <name type="scientific">Cnuibacter physcomitrellae</name>
    <dbReference type="NCBI Taxonomy" id="1619308"/>
    <lineage>
        <taxon>Bacteria</taxon>
        <taxon>Bacillati</taxon>
        <taxon>Actinomycetota</taxon>
        <taxon>Actinomycetes</taxon>
        <taxon>Micrococcales</taxon>
        <taxon>Microbacteriaceae</taxon>
        <taxon>Cnuibacter</taxon>
    </lineage>
</organism>
<name>A0A1X9LM69_9MICO</name>
<dbReference type="InterPro" id="IPR041273">
    <property type="entry name" value="NAT_N"/>
</dbReference>
<proteinExistence type="predicted"/>
<gene>
    <name evidence="3" type="ORF">B5808_14495</name>
</gene>
<dbReference type="STRING" id="1619308.B5808_14495"/>